<dbReference type="HAMAP" id="MF_01914">
    <property type="entry name" value="LPS_assembly_LptA"/>
    <property type="match status" value="1"/>
</dbReference>
<comment type="function">
    <text evidence="4">Involved in the assembly of lipopolysaccharide (LPS). Required for the translocation of LPS from the inner membrane to the outer membrane. May form a bridge between the inner membrane and the outer membrane, via interactions with LptC and LptD, thereby facilitating LPS transfer across the periplasm.</text>
</comment>
<dbReference type="AlphaFoldDB" id="A0A0A7RXN0"/>
<evidence type="ECO:0000313" key="8">
    <source>
        <dbReference type="Proteomes" id="UP000030901"/>
    </source>
</evidence>
<comment type="subcellular location">
    <subcellularLocation>
        <location evidence="4">Periplasm</location>
    </subcellularLocation>
</comment>
<comment type="subunit">
    <text evidence="4">Component of the lipopolysaccharide transport and assembly complex.</text>
</comment>
<dbReference type="Pfam" id="PF03968">
    <property type="entry name" value="LptD_N"/>
    <property type="match status" value="1"/>
</dbReference>
<keyword evidence="8" id="KW-1185">Reference proteome</keyword>
<dbReference type="InterPro" id="IPR014340">
    <property type="entry name" value="LptA"/>
</dbReference>
<keyword evidence="1 4" id="KW-0813">Transport</keyword>
<reference evidence="6 8" key="1">
    <citation type="journal article" date="2014" name="Appl. Environ. Microbiol.">
        <title>Gut symbionts from distinct hosts exhibit genotoxic activity via divergent colibactin biosynthetic pathways.</title>
        <authorList>
            <person name="Engel P."/>
            <person name="Vizcaino M.I."/>
            <person name="Crawford J.M."/>
        </authorList>
    </citation>
    <scope>NUCLEOTIDE SEQUENCE [LARGE SCALE GENOMIC DNA]</scope>
    <source>
        <strain evidence="6 8">PEB0191</strain>
    </source>
</reference>
<protein>
    <recommendedName>
        <fullName evidence="4">Lipopolysaccharide export system protein LptA</fullName>
    </recommendedName>
</protein>
<gene>
    <name evidence="4 7" type="primary">lptA</name>
    <name evidence="7" type="ORF">DKK76_00975</name>
    <name evidence="6" type="ORF">FPB0191_00198</name>
</gene>
<dbReference type="OrthoDB" id="5295619at2"/>
<dbReference type="GO" id="GO:0043165">
    <property type="term" value="P:Gram-negative-bacterium-type cell outer membrane assembly"/>
    <property type="evidence" value="ECO:0007669"/>
    <property type="project" value="UniProtKB-UniRule"/>
</dbReference>
<comment type="similarity">
    <text evidence="4">Belongs to the LptA family.</text>
</comment>
<evidence type="ECO:0000256" key="2">
    <source>
        <dbReference type="ARBA" id="ARBA00022729"/>
    </source>
</evidence>
<evidence type="ECO:0000313" key="6">
    <source>
        <dbReference type="EMBL" id="AJA44054.1"/>
    </source>
</evidence>
<proteinExistence type="inferred from homology"/>
<dbReference type="GO" id="GO:0009279">
    <property type="term" value="C:cell outer membrane"/>
    <property type="evidence" value="ECO:0007669"/>
    <property type="project" value="TreeGrafter"/>
</dbReference>
<evidence type="ECO:0000256" key="4">
    <source>
        <dbReference type="HAMAP-Rule" id="MF_01914"/>
    </source>
</evidence>
<dbReference type="GO" id="GO:0015920">
    <property type="term" value="P:lipopolysaccharide transport"/>
    <property type="evidence" value="ECO:0007669"/>
    <property type="project" value="UniProtKB-UniRule"/>
</dbReference>
<dbReference type="PANTHER" id="PTHR36504:SF1">
    <property type="entry name" value="LIPOPOLYSACCHARIDE EXPORT SYSTEM PROTEIN LPTA"/>
    <property type="match status" value="1"/>
</dbReference>
<dbReference type="EMBL" id="QGLM01000003">
    <property type="protein sequence ID" value="PXY96849.1"/>
    <property type="molecule type" value="Genomic_DNA"/>
</dbReference>
<dbReference type="NCBIfam" id="TIGR03002">
    <property type="entry name" value="outer_YhbN_LptA"/>
    <property type="match status" value="1"/>
</dbReference>
<evidence type="ECO:0000259" key="5">
    <source>
        <dbReference type="Pfam" id="PF03968"/>
    </source>
</evidence>
<accession>A0A0A7RXN0</accession>
<organism evidence="6 8">
    <name type="scientific">Frischella perrara</name>
    <dbReference type="NCBI Taxonomy" id="1267021"/>
    <lineage>
        <taxon>Bacteria</taxon>
        <taxon>Pseudomonadati</taxon>
        <taxon>Pseudomonadota</taxon>
        <taxon>Gammaproteobacteria</taxon>
        <taxon>Orbales</taxon>
        <taxon>Orbaceae</taxon>
        <taxon>Frischella</taxon>
    </lineage>
</organism>
<dbReference type="Proteomes" id="UP000030901">
    <property type="component" value="Chromosome"/>
</dbReference>
<reference evidence="7 9" key="2">
    <citation type="submission" date="2018-05" db="EMBL/GenBank/DDBJ databases">
        <title>Reference genomes for bee gut microbiota database.</title>
        <authorList>
            <person name="Ellegaard K.M."/>
        </authorList>
    </citation>
    <scope>NUCLEOTIDE SEQUENCE [LARGE SCALE GENOMIC DNA]</scope>
    <source>
        <strain evidence="7 9">ESL0167</strain>
    </source>
</reference>
<evidence type="ECO:0000256" key="3">
    <source>
        <dbReference type="ARBA" id="ARBA00022764"/>
    </source>
</evidence>
<feature type="domain" description="Organic solvent tolerance-like N-terminal" evidence="5">
    <location>
        <begin position="45"/>
        <end position="156"/>
    </location>
</feature>
<evidence type="ECO:0000313" key="9">
    <source>
        <dbReference type="Proteomes" id="UP000247838"/>
    </source>
</evidence>
<dbReference type="HOGENOM" id="CLU_095993_2_1_6"/>
<dbReference type="STRING" id="1267021.FPB0191_00198"/>
<sequence>MKLLNPLHFNYLKAIVVSCIIVMLPSISIAQTLSEPNLNNMPISIDADNQQIDIQKNTMTFSGNVVIIQDKISIKANKVVITEIQSKNNQVITAYGKPVFFEQTIEKDGTHYTITGRADRLVYEVKNNNVVMNGNAEIIQRDNRITSDLITYNVEQRKIQAQSNEGHRVKTTIHPNQIREIER</sequence>
<dbReference type="InterPro" id="IPR005653">
    <property type="entry name" value="OstA-like_N"/>
</dbReference>
<evidence type="ECO:0000313" key="7">
    <source>
        <dbReference type="EMBL" id="PXY96849.1"/>
    </source>
</evidence>
<dbReference type="GO" id="GO:0017089">
    <property type="term" value="F:glycolipid transfer activity"/>
    <property type="evidence" value="ECO:0007669"/>
    <property type="project" value="TreeGrafter"/>
</dbReference>
<dbReference type="InterPro" id="IPR052037">
    <property type="entry name" value="LPS_export_LptA"/>
</dbReference>
<name>A0A0A7RXN0_FRIPE</name>
<dbReference type="RefSeq" id="WP_052236665.1">
    <property type="nucleotide sequence ID" value="NZ_CAMKYH010000031.1"/>
</dbReference>
<keyword evidence="3 4" id="KW-0574">Periplasm</keyword>
<dbReference type="KEGG" id="fpp:FPB0191_00198"/>
<dbReference type="GO" id="GO:0030288">
    <property type="term" value="C:outer membrane-bounded periplasmic space"/>
    <property type="evidence" value="ECO:0007669"/>
    <property type="project" value="TreeGrafter"/>
</dbReference>
<dbReference type="GO" id="GO:0001530">
    <property type="term" value="F:lipopolysaccharide binding"/>
    <property type="evidence" value="ECO:0007669"/>
    <property type="project" value="InterPro"/>
</dbReference>
<evidence type="ECO:0000256" key="1">
    <source>
        <dbReference type="ARBA" id="ARBA00022448"/>
    </source>
</evidence>
<keyword evidence="2" id="KW-0732">Signal</keyword>
<dbReference type="Proteomes" id="UP000247838">
    <property type="component" value="Unassembled WGS sequence"/>
</dbReference>
<dbReference type="Gene3D" id="2.60.450.10">
    <property type="entry name" value="Lipopolysaccharide (LPS) transport protein A like domain"/>
    <property type="match status" value="1"/>
</dbReference>
<dbReference type="EMBL" id="CP009056">
    <property type="protein sequence ID" value="AJA44054.1"/>
    <property type="molecule type" value="Genomic_DNA"/>
</dbReference>
<dbReference type="PANTHER" id="PTHR36504">
    <property type="entry name" value="LIPOPOLYSACCHARIDE EXPORT SYSTEM PROTEIN LPTA"/>
    <property type="match status" value="1"/>
</dbReference>